<comment type="caution">
    <text evidence="1">The sequence shown here is derived from an EMBL/GenBank/DDBJ whole genome shotgun (WGS) entry which is preliminary data.</text>
</comment>
<dbReference type="AlphaFoldDB" id="A0A6V7VE83"/>
<gene>
    <name evidence="1" type="ORF">MENT_LOCUS24206</name>
    <name evidence="2" type="ORF">MENT_LOCUS54358</name>
</gene>
<accession>A0A6V7VE83</accession>
<dbReference type="EMBL" id="CAJEWN010000203">
    <property type="protein sequence ID" value="CAD2172644.1"/>
    <property type="molecule type" value="Genomic_DNA"/>
</dbReference>
<evidence type="ECO:0000313" key="1">
    <source>
        <dbReference type="EMBL" id="CAD2172644.1"/>
    </source>
</evidence>
<protein>
    <submittedName>
        <fullName evidence="1">Uncharacterized protein</fullName>
    </submittedName>
</protein>
<name>A0A6V7VE83_MELEN</name>
<dbReference type="EMBL" id="CAJEWN010001915">
    <property type="protein sequence ID" value="CAD2200862.1"/>
    <property type="molecule type" value="Genomic_DNA"/>
</dbReference>
<proteinExistence type="predicted"/>
<dbReference type="Proteomes" id="UP000580250">
    <property type="component" value="Unassembled WGS sequence"/>
</dbReference>
<evidence type="ECO:0000313" key="3">
    <source>
        <dbReference type="Proteomes" id="UP000580250"/>
    </source>
</evidence>
<dbReference type="OrthoDB" id="5859941at2759"/>
<sequence>MLPTIEVAVRTAVAEVFKQQQIKDNNNQNNPQTLWGQPPFGVGTTPSPDFFLKLSNQNVLDRELIERKSKSAVIEKLPQLASEAEEQERIKSIVTECNLLEKLDPSSPPHRHPLFTRQQPNNSRPKITKVFFVDKNSRDLFLQRFYNAKRKIQSIPSYVFCRRDLTPFELDYLYKLRKHAYNANKACGLFKYVVRDLQIIEISNPKPLRAQNN</sequence>
<evidence type="ECO:0000313" key="2">
    <source>
        <dbReference type="EMBL" id="CAD2200862.1"/>
    </source>
</evidence>
<organism evidence="1 3">
    <name type="scientific">Meloidogyne enterolobii</name>
    <name type="common">Root-knot nematode worm</name>
    <name type="synonym">Meloidogyne mayaguensis</name>
    <dbReference type="NCBI Taxonomy" id="390850"/>
    <lineage>
        <taxon>Eukaryota</taxon>
        <taxon>Metazoa</taxon>
        <taxon>Ecdysozoa</taxon>
        <taxon>Nematoda</taxon>
        <taxon>Chromadorea</taxon>
        <taxon>Rhabditida</taxon>
        <taxon>Tylenchina</taxon>
        <taxon>Tylenchomorpha</taxon>
        <taxon>Tylenchoidea</taxon>
        <taxon>Meloidogynidae</taxon>
        <taxon>Meloidogyninae</taxon>
        <taxon>Meloidogyne</taxon>
    </lineage>
</organism>
<dbReference type="PANTHER" id="PTHR21459:SF2">
    <property type="entry name" value="PROTEIN CBG08968"/>
    <property type="match status" value="1"/>
</dbReference>
<dbReference type="PANTHER" id="PTHR21459">
    <property type="entry name" value="PROTEIN CBG08968"/>
    <property type="match status" value="1"/>
</dbReference>
<reference evidence="1 3" key="1">
    <citation type="submission" date="2020-08" db="EMBL/GenBank/DDBJ databases">
        <authorList>
            <person name="Koutsovoulos G."/>
            <person name="Danchin GJ E."/>
        </authorList>
    </citation>
    <scope>NUCLEOTIDE SEQUENCE [LARGE SCALE GENOMIC DNA]</scope>
</reference>